<keyword evidence="1" id="KW-0472">Membrane</keyword>
<protein>
    <recommendedName>
        <fullName evidence="4">Integral membrane protein</fullName>
    </recommendedName>
</protein>
<organism evidence="2 3">
    <name type="scientific">Arthrobacter subterraneus</name>
    <dbReference type="NCBI Taxonomy" id="335973"/>
    <lineage>
        <taxon>Bacteria</taxon>
        <taxon>Bacillati</taxon>
        <taxon>Actinomycetota</taxon>
        <taxon>Actinomycetes</taxon>
        <taxon>Micrococcales</taxon>
        <taxon>Micrococcaceae</taxon>
        <taxon>Arthrobacter</taxon>
    </lineage>
</organism>
<keyword evidence="1" id="KW-0812">Transmembrane</keyword>
<evidence type="ECO:0000256" key="1">
    <source>
        <dbReference type="SAM" id="Phobius"/>
    </source>
</evidence>
<feature type="transmembrane region" description="Helical" evidence="1">
    <location>
        <begin position="54"/>
        <end position="73"/>
    </location>
</feature>
<evidence type="ECO:0000313" key="2">
    <source>
        <dbReference type="EMBL" id="SDI84155.1"/>
    </source>
</evidence>
<evidence type="ECO:0008006" key="4">
    <source>
        <dbReference type="Google" id="ProtNLM"/>
    </source>
</evidence>
<reference evidence="2 3" key="1">
    <citation type="submission" date="2016-10" db="EMBL/GenBank/DDBJ databases">
        <authorList>
            <person name="de Groot N.N."/>
        </authorList>
    </citation>
    <scope>NUCLEOTIDE SEQUENCE [LARGE SCALE GENOMIC DNA]</scope>
    <source>
        <strain evidence="2 3">NP_1H</strain>
    </source>
</reference>
<dbReference type="AlphaFoldDB" id="A0A1G8NVE6"/>
<gene>
    <name evidence="2" type="ORF">SAMN04488693_12629</name>
</gene>
<dbReference type="EMBL" id="FNDT01000026">
    <property type="protein sequence ID" value="SDI84155.1"/>
    <property type="molecule type" value="Genomic_DNA"/>
</dbReference>
<dbReference type="Proteomes" id="UP000199258">
    <property type="component" value="Unassembled WGS sequence"/>
</dbReference>
<sequence>MVQVAATVSDYREPTYGNWRVPRSAGLGNFGAIGTGVILVGLIFGILSFAIWNLFVGLAVMGVFGLVLLLLTIKDKHGQTIVDRVGARAVFSRSRRKGTNLYRSGPLGVTDWGMYQLPGIAAKSRLYEFKDSYNRPFAMLHMPTTSHFTVIFSTEPDGASLVDPEQVDAWVSNWGGWISALGDEAGIEAASVTVETAPDSGYRLRNEVTMNIDDNAPDIAKEMLREVIRTYPEGSATVRAWITLTFNATMRSGSRKREPQEVAKDLASRLPGLSQRLQATGAGIARPMTAQELCEVVRVAYDPPAALVIDEAHASGHPVELTWGEVGPSGAQTNWENYRHEGAYSASWTMSGAPRGSVHANVLSKLLAPHGDVDRKRVTLLYRPMDSARAAQLVEHDQNNANVRITSGNRPSARALVDARSAAQTAAEEAQGAGLVNFGLVVTATVNGLDRLPDAVAAIEQTSGAARLLLRRAYGSQDTAFSASLPIGLVLPKHVLLPSEIREAL</sequence>
<evidence type="ECO:0000313" key="3">
    <source>
        <dbReference type="Proteomes" id="UP000199258"/>
    </source>
</evidence>
<keyword evidence="3" id="KW-1185">Reference proteome</keyword>
<proteinExistence type="predicted"/>
<dbReference type="NCBIfam" id="NF042935">
    <property type="entry name" value="SCO6880_fam"/>
    <property type="match status" value="1"/>
</dbReference>
<feature type="transmembrane region" description="Helical" evidence="1">
    <location>
        <begin position="27"/>
        <end position="47"/>
    </location>
</feature>
<dbReference type="STRING" id="335973.SAMN04488693_12629"/>
<keyword evidence="1" id="KW-1133">Transmembrane helix</keyword>
<accession>A0A1G8NVE6</accession>
<name>A0A1G8NVE6_9MICC</name>
<dbReference type="InterPro" id="IPR049978">
    <property type="entry name" value="SCO6880-like"/>
</dbReference>